<dbReference type="PANTHER" id="PTHR30026:SF22">
    <property type="entry name" value="OUTER MEMBRANE EFFLUX PROTEIN"/>
    <property type="match status" value="1"/>
</dbReference>
<evidence type="ECO:0000313" key="10">
    <source>
        <dbReference type="EMBL" id="MBC2664563.1"/>
    </source>
</evidence>
<evidence type="ECO:0000256" key="2">
    <source>
        <dbReference type="ARBA" id="ARBA00007613"/>
    </source>
</evidence>
<evidence type="ECO:0000256" key="6">
    <source>
        <dbReference type="ARBA" id="ARBA00023136"/>
    </source>
</evidence>
<dbReference type="AlphaFoldDB" id="A0A7X1FPH7"/>
<dbReference type="PANTHER" id="PTHR30026">
    <property type="entry name" value="OUTER MEMBRANE PROTEIN TOLC"/>
    <property type="match status" value="1"/>
</dbReference>
<sequence>MRPEGRAILLGGPAALFAAMLVGGPLRADDLRDALASAYQTNPTLEAARANQRAVDAAVPIARAAGLPSLGSTASYTEYVKRSTEDSTAPTRSVDLSASLSVPVYSGGAVKNSVRAAETRVVAGRADLRGTESGIFSQVVAAYLDVIRDQAIVGLNRNNVEVLDVNLTATRDRFEIGDLTRTDVAQSQARLAQARSDLRTAEATLAGSRENYISLVGKVPADLQPPPPLPGMPASPEEAVSVALESNPDLIAAHERSKAAGFDSSAAGAGRLPKVSVFSGAAYSDYLDTLGGSAAPLFQQRSTTAQAGVRATIPLFQGGLPAAQQRQAQAREGATLEQEIGAERAVIATVRTYYQQWKAANDVITSSQSAVDAASLSLEGVRAENSVGNRTILDILNAEQELLNAQVVLVRARRNAYVAGFSLLAAMGKAQARDLGLEGGMLYDPEINYRRVRSDIFDWSRDPAPVARSTRTVDTPAQDGSISAKDAAASGASIQAQNKAGN</sequence>
<dbReference type="EMBL" id="JACLAW010000002">
    <property type="protein sequence ID" value="MBC2664563.1"/>
    <property type="molecule type" value="Genomic_DNA"/>
</dbReference>
<dbReference type="Pfam" id="PF02321">
    <property type="entry name" value="OEP"/>
    <property type="match status" value="2"/>
</dbReference>
<protein>
    <submittedName>
        <fullName evidence="10">TolC family outer membrane protein</fullName>
    </submittedName>
</protein>
<accession>A0A7X1FPH7</accession>
<evidence type="ECO:0000313" key="11">
    <source>
        <dbReference type="Proteomes" id="UP000566813"/>
    </source>
</evidence>
<keyword evidence="3" id="KW-0813">Transport</keyword>
<comment type="caution">
    <text evidence="10">The sequence shown here is derived from an EMBL/GenBank/DDBJ whole genome shotgun (WGS) entry which is preliminary data.</text>
</comment>
<dbReference type="NCBIfam" id="TIGR01844">
    <property type="entry name" value="type_I_sec_TolC"/>
    <property type="match status" value="1"/>
</dbReference>
<feature type="coiled-coil region" evidence="8">
    <location>
        <begin position="184"/>
        <end position="211"/>
    </location>
</feature>
<dbReference type="GO" id="GO:0015562">
    <property type="term" value="F:efflux transmembrane transporter activity"/>
    <property type="evidence" value="ECO:0007669"/>
    <property type="project" value="InterPro"/>
</dbReference>
<evidence type="ECO:0000256" key="8">
    <source>
        <dbReference type="SAM" id="Coils"/>
    </source>
</evidence>
<evidence type="ECO:0000256" key="7">
    <source>
        <dbReference type="ARBA" id="ARBA00023237"/>
    </source>
</evidence>
<dbReference type="SUPFAM" id="SSF56954">
    <property type="entry name" value="Outer membrane efflux proteins (OEP)"/>
    <property type="match status" value="1"/>
</dbReference>
<feature type="region of interest" description="Disordered" evidence="9">
    <location>
        <begin position="465"/>
        <end position="502"/>
    </location>
</feature>
<dbReference type="GO" id="GO:1990281">
    <property type="term" value="C:efflux pump complex"/>
    <property type="evidence" value="ECO:0007669"/>
    <property type="project" value="TreeGrafter"/>
</dbReference>
<keyword evidence="7" id="KW-0998">Cell outer membrane</keyword>
<dbReference type="InterPro" id="IPR003423">
    <property type="entry name" value="OMP_efflux"/>
</dbReference>
<keyword evidence="11" id="KW-1185">Reference proteome</keyword>
<dbReference type="InterPro" id="IPR010130">
    <property type="entry name" value="T1SS_OMP_TolC"/>
</dbReference>
<keyword evidence="4" id="KW-1134">Transmembrane beta strand</keyword>
<dbReference type="InterPro" id="IPR051906">
    <property type="entry name" value="TolC-like"/>
</dbReference>
<gene>
    <name evidence="10" type="ORF">H7F51_03405</name>
</gene>
<dbReference type="GO" id="GO:0009279">
    <property type="term" value="C:cell outer membrane"/>
    <property type="evidence" value="ECO:0007669"/>
    <property type="project" value="UniProtKB-SubCell"/>
</dbReference>
<evidence type="ECO:0000256" key="5">
    <source>
        <dbReference type="ARBA" id="ARBA00022692"/>
    </source>
</evidence>
<proteinExistence type="inferred from homology"/>
<reference evidence="10 11" key="1">
    <citation type="submission" date="2020-08" db="EMBL/GenBank/DDBJ databases">
        <title>The genome sequence of type strain Novosphingobium flavum NBRC 111647.</title>
        <authorList>
            <person name="Liu Y."/>
        </authorList>
    </citation>
    <scope>NUCLEOTIDE SEQUENCE [LARGE SCALE GENOMIC DNA]</scope>
    <source>
        <strain evidence="10 11">NBRC 111647</strain>
    </source>
</reference>
<feature type="compositionally biased region" description="Polar residues" evidence="9">
    <location>
        <begin position="469"/>
        <end position="481"/>
    </location>
</feature>
<dbReference type="Proteomes" id="UP000566813">
    <property type="component" value="Unassembled WGS sequence"/>
</dbReference>
<evidence type="ECO:0000256" key="9">
    <source>
        <dbReference type="SAM" id="MobiDB-lite"/>
    </source>
</evidence>
<evidence type="ECO:0000256" key="1">
    <source>
        <dbReference type="ARBA" id="ARBA00004442"/>
    </source>
</evidence>
<evidence type="ECO:0000256" key="3">
    <source>
        <dbReference type="ARBA" id="ARBA00022448"/>
    </source>
</evidence>
<evidence type="ECO:0000256" key="4">
    <source>
        <dbReference type="ARBA" id="ARBA00022452"/>
    </source>
</evidence>
<comment type="subcellular location">
    <subcellularLocation>
        <location evidence="1">Cell outer membrane</location>
    </subcellularLocation>
</comment>
<dbReference type="RefSeq" id="WP_185662803.1">
    <property type="nucleotide sequence ID" value="NZ_JACLAW010000002.1"/>
</dbReference>
<keyword evidence="6" id="KW-0472">Membrane</keyword>
<feature type="compositionally biased region" description="Polar residues" evidence="9">
    <location>
        <begin position="492"/>
        <end position="502"/>
    </location>
</feature>
<dbReference type="Gene3D" id="1.20.1600.10">
    <property type="entry name" value="Outer membrane efflux proteins (OEP)"/>
    <property type="match status" value="1"/>
</dbReference>
<keyword evidence="5" id="KW-0812">Transmembrane</keyword>
<comment type="similarity">
    <text evidence="2">Belongs to the outer membrane factor (OMF) (TC 1.B.17) family.</text>
</comment>
<keyword evidence="8" id="KW-0175">Coiled coil</keyword>
<dbReference type="GO" id="GO:0015288">
    <property type="term" value="F:porin activity"/>
    <property type="evidence" value="ECO:0007669"/>
    <property type="project" value="TreeGrafter"/>
</dbReference>
<name>A0A7X1FPH7_9SPHN</name>
<organism evidence="10 11">
    <name type="scientific">Novosphingobium flavum</name>
    <dbReference type="NCBI Taxonomy" id="1778672"/>
    <lineage>
        <taxon>Bacteria</taxon>
        <taxon>Pseudomonadati</taxon>
        <taxon>Pseudomonadota</taxon>
        <taxon>Alphaproteobacteria</taxon>
        <taxon>Sphingomonadales</taxon>
        <taxon>Sphingomonadaceae</taxon>
        <taxon>Novosphingobium</taxon>
    </lineage>
</organism>